<gene>
    <name evidence="2" type="ORF">TRN7648_01034</name>
</gene>
<feature type="transmembrane region" description="Helical" evidence="1">
    <location>
        <begin position="26"/>
        <end position="44"/>
    </location>
</feature>
<evidence type="ECO:0000256" key="1">
    <source>
        <dbReference type="SAM" id="Phobius"/>
    </source>
</evidence>
<keyword evidence="3" id="KW-1185">Reference proteome</keyword>
<organism evidence="2 3">
    <name type="scientific">Tropicibacter naphthalenivorans</name>
    <dbReference type="NCBI Taxonomy" id="441103"/>
    <lineage>
        <taxon>Bacteria</taxon>
        <taxon>Pseudomonadati</taxon>
        <taxon>Pseudomonadota</taxon>
        <taxon>Alphaproteobacteria</taxon>
        <taxon>Rhodobacterales</taxon>
        <taxon>Roseobacteraceae</taxon>
        <taxon>Tropicibacter</taxon>
    </lineage>
</organism>
<feature type="transmembrane region" description="Helical" evidence="1">
    <location>
        <begin position="56"/>
        <end position="77"/>
    </location>
</feature>
<keyword evidence="1" id="KW-0812">Transmembrane</keyword>
<reference evidence="2 3" key="1">
    <citation type="submission" date="2015-09" db="EMBL/GenBank/DDBJ databases">
        <authorList>
            <consortium name="Swine Surveillance"/>
        </authorList>
    </citation>
    <scope>NUCLEOTIDE SEQUENCE [LARGE SCALE GENOMIC DNA]</scope>
    <source>
        <strain evidence="2 3">CECT 7648</strain>
    </source>
</reference>
<protein>
    <submittedName>
        <fullName evidence="2">Uncharacterized protein</fullName>
    </submittedName>
</protein>
<feature type="transmembrane region" description="Helical" evidence="1">
    <location>
        <begin position="122"/>
        <end position="143"/>
    </location>
</feature>
<keyword evidence="1" id="KW-0472">Membrane</keyword>
<dbReference type="AlphaFoldDB" id="A0A0N7LZ43"/>
<proteinExistence type="predicted"/>
<feature type="transmembrane region" description="Helical" evidence="1">
    <location>
        <begin position="89"/>
        <end position="116"/>
    </location>
</feature>
<sequence>MGAGYVNDRRSQLALREWRAQMRHPVTLIALAGTGAVLGLAGPFGTVDLLPLLPRLAYWIAVVTLTYGAGSLVNGLLRPVIRVRRRTGQVVLTGLAAGVAIGVVVLVLNWLVFGWLPSGDEAAPFAGTLLAISVIVTAALDLAAQHRAMPEPAAETPQEAKPTPPRYWTVCRWTSVRRWWRSASKTIMCASPPPRGRS</sequence>
<name>A0A0N7LZ43_9RHOB</name>
<evidence type="ECO:0000313" key="3">
    <source>
        <dbReference type="Proteomes" id="UP000054935"/>
    </source>
</evidence>
<dbReference type="STRING" id="441103.TRN7648_01034"/>
<dbReference type="EMBL" id="CYSE01000002">
    <property type="protein sequence ID" value="CUH76625.1"/>
    <property type="molecule type" value="Genomic_DNA"/>
</dbReference>
<keyword evidence="1" id="KW-1133">Transmembrane helix</keyword>
<accession>A0A0N7LZ43</accession>
<dbReference type="Proteomes" id="UP000054935">
    <property type="component" value="Unassembled WGS sequence"/>
</dbReference>
<evidence type="ECO:0000313" key="2">
    <source>
        <dbReference type="EMBL" id="CUH76625.1"/>
    </source>
</evidence>